<sequence length="97" mass="10991">MKTKNTFFLIIAGLILLISCNQQSNNNRASYVVNKTTTSCMCRVQLVGEVPKYGEKHLGPFNTKEEARRAMCKDIDPTMTDQKKCWETVPEDACNTQ</sequence>
<reference evidence="3" key="1">
    <citation type="submission" date="2017-04" db="EMBL/GenBank/DDBJ databases">
        <authorList>
            <person name="Varghese N."/>
            <person name="Submissions S."/>
        </authorList>
    </citation>
    <scope>NUCLEOTIDE SEQUENCE [LARGE SCALE GENOMIC DNA]</scope>
    <source>
        <strain evidence="3">DSM 12126</strain>
    </source>
</reference>
<accession>A0A1W2CWD6</accession>
<keyword evidence="1" id="KW-0732">Signal</keyword>
<dbReference type="AlphaFoldDB" id="A0A1W2CWD6"/>
<dbReference type="PROSITE" id="PS51257">
    <property type="entry name" value="PROKAR_LIPOPROTEIN"/>
    <property type="match status" value="1"/>
</dbReference>
<feature type="signal peptide" evidence="1">
    <location>
        <begin position="1"/>
        <end position="24"/>
    </location>
</feature>
<evidence type="ECO:0000256" key="1">
    <source>
        <dbReference type="SAM" id="SignalP"/>
    </source>
</evidence>
<gene>
    <name evidence="2" type="ORF">SAMN04488524_3286</name>
</gene>
<dbReference type="Proteomes" id="UP000192756">
    <property type="component" value="Unassembled WGS sequence"/>
</dbReference>
<protein>
    <recommendedName>
        <fullName evidence="4">SPOR domain-containing protein</fullName>
    </recommendedName>
</protein>
<keyword evidence="3" id="KW-1185">Reference proteome</keyword>
<evidence type="ECO:0000313" key="3">
    <source>
        <dbReference type="Proteomes" id="UP000192756"/>
    </source>
</evidence>
<proteinExistence type="predicted"/>
<evidence type="ECO:0000313" key="2">
    <source>
        <dbReference type="EMBL" id="SMC89162.1"/>
    </source>
</evidence>
<dbReference type="RefSeq" id="WP_084240075.1">
    <property type="nucleotide sequence ID" value="NZ_FWXT01000002.1"/>
</dbReference>
<evidence type="ECO:0008006" key="4">
    <source>
        <dbReference type="Google" id="ProtNLM"/>
    </source>
</evidence>
<name>A0A1W2CWD6_9SPHI</name>
<dbReference type="EMBL" id="FWXT01000002">
    <property type="protein sequence ID" value="SMC89162.1"/>
    <property type="molecule type" value="Genomic_DNA"/>
</dbReference>
<organism evidence="2 3">
    <name type="scientific">Pedobacter africanus</name>
    <dbReference type="NCBI Taxonomy" id="151894"/>
    <lineage>
        <taxon>Bacteria</taxon>
        <taxon>Pseudomonadati</taxon>
        <taxon>Bacteroidota</taxon>
        <taxon>Sphingobacteriia</taxon>
        <taxon>Sphingobacteriales</taxon>
        <taxon>Sphingobacteriaceae</taxon>
        <taxon>Pedobacter</taxon>
    </lineage>
</organism>
<feature type="chain" id="PRO_5013297741" description="SPOR domain-containing protein" evidence="1">
    <location>
        <begin position="25"/>
        <end position="97"/>
    </location>
</feature>
<dbReference type="STRING" id="151894.SAMN04488524_3286"/>